<feature type="signal peptide" evidence="9">
    <location>
        <begin position="1"/>
        <end position="21"/>
    </location>
</feature>
<evidence type="ECO:0000256" key="8">
    <source>
        <dbReference type="SAM" id="Phobius"/>
    </source>
</evidence>
<dbReference type="Proteomes" id="UP000266673">
    <property type="component" value="Unassembled WGS sequence"/>
</dbReference>
<dbReference type="GO" id="GO:0004519">
    <property type="term" value="F:endonuclease activity"/>
    <property type="evidence" value="ECO:0007669"/>
    <property type="project" value="UniProtKB-KW"/>
</dbReference>
<name>A0A397VZU8_9GLOM</name>
<evidence type="ECO:0000256" key="9">
    <source>
        <dbReference type="SAM" id="SignalP"/>
    </source>
</evidence>
<keyword evidence="2" id="KW-0540">Nuclease</keyword>
<keyword evidence="9" id="KW-0732">Signal</keyword>
<dbReference type="SUPFAM" id="SSF48537">
    <property type="entry name" value="Phospholipase C/P1 nuclease"/>
    <property type="match status" value="1"/>
</dbReference>
<dbReference type="InterPro" id="IPR003154">
    <property type="entry name" value="S1/P1nuclease"/>
</dbReference>
<reference evidence="10 11" key="1">
    <citation type="submission" date="2018-06" db="EMBL/GenBank/DDBJ databases">
        <title>Comparative genomics reveals the genomic features of Rhizophagus irregularis, R. cerebriforme, R. diaphanum and Gigaspora rosea, and their symbiotic lifestyle signature.</title>
        <authorList>
            <person name="Morin E."/>
            <person name="San Clemente H."/>
            <person name="Chen E.C.H."/>
            <person name="De La Providencia I."/>
            <person name="Hainaut M."/>
            <person name="Kuo A."/>
            <person name="Kohler A."/>
            <person name="Murat C."/>
            <person name="Tang N."/>
            <person name="Roy S."/>
            <person name="Loubradou J."/>
            <person name="Henrissat B."/>
            <person name="Grigoriev I.V."/>
            <person name="Corradi N."/>
            <person name="Roux C."/>
            <person name="Martin F.M."/>
        </authorList>
    </citation>
    <scope>NUCLEOTIDE SEQUENCE [LARGE SCALE GENOMIC DNA]</scope>
    <source>
        <strain evidence="10 11">DAOM 194757</strain>
    </source>
</reference>
<evidence type="ECO:0000256" key="3">
    <source>
        <dbReference type="ARBA" id="ARBA00022723"/>
    </source>
</evidence>
<dbReference type="PANTHER" id="PTHR33146:SF29">
    <property type="entry name" value="S1_P1 NUCLEASE"/>
    <property type="match status" value="1"/>
</dbReference>
<evidence type="ECO:0000256" key="4">
    <source>
        <dbReference type="ARBA" id="ARBA00022759"/>
    </source>
</evidence>
<dbReference type="GO" id="GO:0016788">
    <property type="term" value="F:hydrolase activity, acting on ester bonds"/>
    <property type="evidence" value="ECO:0007669"/>
    <property type="project" value="InterPro"/>
</dbReference>
<accession>A0A397VZU8</accession>
<dbReference type="GO" id="GO:0003676">
    <property type="term" value="F:nucleic acid binding"/>
    <property type="evidence" value="ECO:0007669"/>
    <property type="project" value="InterPro"/>
</dbReference>
<dbReference type="Pfam" id="PF02265">
    <property type="entry name" value="S1-P1_nuclease"/>
    <property type="match status" value="1"/>
</dbReference>
<keyword evidence="5" id="KW-0378">Hydrolase</keyword>
<keyword evidence="4" id="KW-0255">Endonuclease</keyword>
<organism evidence="10 11">
    <name type="scientific">Gigaspora rosea</name>
    <dbReference type="NCBI Taxonomy" id="44941"/>
    <lineage>
        <taxon>Eukaryota</taxon>
        <taxon>Fungi</taxon>
        <taxon>Fungi incertae sedis</taxon>
        <taxon>Mucoromycota</taxon>
        <taxon>Glomeromycotina</taxon>
        <taxon>Glomeromycetes</taxon>
        <taxon>Diversisporales</taxon>
        <taxon>Gigasporaceae</taxon>
        <taxon>Gigaspora</taxon>
    </lineage>
</organism>
<keyword evidence="8" id="KW-0472">Membrane</keyword>
<keyword evidence="11" id="KW-1185">Reference proteome</keyword>
<dbReference type="InterPro" id="IPR008947">
    <property type="entry name" value="PLipase_C/P1_nuclease_dom_sf"/>
</dbReference>
<evidence type="ECO:0000313" key="10">
    <source>
        <dbReference type="EMBL" id="RIB26877.1"/>
    </source>
</evidence>
<evidence type="ECO:0000256" key="6">
    <source>
        <dbReference type="ARBA" id="ARBA00023157"/>
    </source>
</evidence>
<feature type="transmembrane region" description="Helical" evidence="8">
    <location>
        <begin position="329"/>
        <end position="352"/>
    </location>
</feature>
<gene>
    <name evidence="10" type="ORF">C2G38_2162154</name>
</gene>
<dbReference type="STRING" id="44941.A0A397VZU8"/>
<feature type="chain" id="PRO_5017235053" evidence="9">
    <location>
        <begin position="22"/>
        <end position="356"/>
    </location>
</feature>
<dbReference type="PANTHER" id="PTHR33146">
    <property type="entry name" value="ENDONUCLEASE 4"/>
    <property type="match status" value="1"/>
</dbReference>
<evidence type="ECO:0000256" key="2">
    <source>
        <dbReference type="ARBA" id="ARBA00022722"/>
    </source>
</evidence>
<dbReference type="GO" id="GO:0046872">
    <property type="term" value="F:metal ion binding"/>
    <property type="evidence" value="ECO:0007669"/>
    <property type="project" value="UniProtKB-KW"/>
</dbReference>
<comment type="caution">
    <text evidence="10">The sequence shown here is derived from an EMBL/GenBank/DDBJ whole genome shotgun (WGS) entry which is preliminary data.</text>
</comment>
<keyword evidence="8" id="KW-1133">Transmembrane helix</keyword>
<sequence length="356" mass="40862">MFQKKQIVFLVLIFFVPHVLSWGFVGHEITAAIGQQFLSPKVYKKVLELLPEEAHGNLSFIAAWADQAKFTPEYNFTAPMHYFDTSPLTDNPPSYCSVDWVPGKVEFDVITAIHNYSNRLDPNSDLSFLSRSEALKFLVHFLGDLHQPLHITSKDKGGNGIPVTFEGHNTNLHSVWDTSIIYKRIREFNENSTFDHNLPENDNRLNSSAPLSEGPFYDLYLNYIIGLMRTTWRNELSSWTVCNEDLKLSHEHPSSDPNKFHFSSANESSNYFLLSMNQEISFSAACPEYWVIPVNKLNCQIVFKYDPESDLSTGEYYERIVNEKIIEKLLAVAAELNIIFINYFVAMLNTILKLKL</sequence>
<keyword evidence="7" id="KW-0325">Glycoprotein</keyword>
<comment type="similarity">
    <text evidence="1">Belongs to the nuclease type I family.</text>
</comment>
<evidence type="ECO:0000256" key="1">
    <source>
        <dbReference type="ARBA" id="ARBA00009547"/>
    </source>
</evidence>
<keyword evidence="3" id="KW-0479">Metal-binding</keyword>
<protein>
    <submittedName>
        <fullName evidence="10">S1/P1 nuclease</fullName>
    </submittedName>
</protein>
<keyword evidence="8" id="KW-0812">Transmembrane</keyword>
<proteinExistence type="inferred from homology"/>
<keyword evidence="6" id="KW-1015">Disulfide bond</keyword>
<evidence type="ECO:0000256" key="5">
    <source>
        <dbReference type="ARBA" id="ARBA00022801"/>
    </source>
</evidence>
<dbReference type="EMBL" id="QKWP01000119">
    <property type="protein sequence ID" value="RIB26877.1"/>
    <property type="molecule type" value="Genomic_DNA"/>
</dbReference>
<evidence type="ECO:0000313" key="11">
    <source>
        <dbReference type="Proteomes" id="UP000266673"/>
    </source>
</evidence>
<dbReference type="CDD" id="cd11010">
    <property type="entry name" value="S1-P1_nuclease"/>
    <property type="match status" value="1"/>
</dbReference>
<dbReference type="AlphaFoldDB" id="A0A397VZU8"/>
<dbReference type="Gene3D" id="1.10.575.10">
    <property type="entry name" value="P1 Nuclease"/>
    <property type="match status" value="1"/>
</dbReference>
<evidence type="ECO:0000256" key="7">
    <source>
        <dbReference type="ARBA" id="ARBA00023180"/>
    </source>
</evidence>
<dbReference type="OrthoDB" id="441446at2759"/>
<dbReference type="GO" id="GO:0006308">
    <property type="term" value="P:DNA catabolic process"/>
    <property type="evidence" value="ECO:0007669"/>
    <property type="project" value="InterPro"/>
</dbReference>